<organism evidence="1 2">
    <name type="scientific">Acaulospora colombiana</name>
    <dbReference type="NCBI Taxonomy" id="27376"/>
    <lineage>
        <taxon>Eukaryota</taxon>
        <taxon>Fungi</taxon>
        <taxon>Fungi incertae sedis</taxon>
        <taxon>Mucoromycota</taxon>
        <taxon>Glomeromycotina</taxon>
        <taxon>Glomeromycetes</taxon>
        <taxon>Diversisporales</taxon>
        <taxon>Acaulosporaceae</taxon>
        <taxon>Acaulospora</taxon>
    </lineage>
</organism>
<dbReference type="Proteomes" id="UP000789525">
    <property type="component" value="Unassembled WGS sequence"/>
</dbReference>
<keyword evidence="2" id="KW-1185">Reference proteome</keyword>
<protein>
    <submittedName>
        <fullName evidence="1">12375_t:CDS:1</fullName>
    </submittedName>
</protein>
<gene>
    <name evidence="1" type="ORF">ACOLOM_LOCUS4386</name>
</gene>
<evidence type="ECO:0000313" key="1">
    <source>
        <dbReference type="EMBL" id="CAG8538821.1"/>
    </source>
</evidence>
<feature type="non-terminal residue" evidence="1">
    <location>
        <position position="1"/>
    </location>
</feature>
<proteinExistence type="predicted"/>
<name>A0ACA9LMY8_9GLOM</name>
<evidence type="ECO:0000313" key="2">
    <source>
        <dbReference type="Proteomes" id="UP000789525"/>
    </source>
</evidence>
<dbReference type="EMBL" id="CAJVPT010007210">
    <property type="protein sequence ID" value="CAG8538821.1"/>
    <property type="molecule type" value="Genomic_DNA"/>
</dbReference>
<comment type="caution">
    <text evidence="1">The sequence shown here is derived from an EMBL/GenBank/DDBJ whole genome shotgun (WGS) entry which is preliminary data.</text>
</comment>
<sequence>WRYENKDFRSCEATRKRNQNTMHGEGRSNSVSEEEDRKQEDLYGHQGHWNWKIV</sequence>
<accession>A0ACA9LMY8</accession>
<reference evidence="1" key="1">
    <citation type="submission" date="2021-06" db="EMBL/GenBank/DDBJ databases">
        <authorList>
            <person name="Kallberg Y."/>
            <person name="Tangrot J."/>
            <person name="Rosling A."/>
        </authorList>
    </citation>
    <scope>NUCLEOTIDE SEQUENCE</scope>
    <source>
        <strain evidence="1">CL356</strain>
    </source>
</reference>